<accession>A0A9D1FVM5</accession>
<dbReference type="Proteomes" id="UP000824139">
    <property type="component" value="Unassembled WGS sequence"/>
</dbReference>
<reference evidence="1" key="1">
    <citation type="submission" date="2020-10" db="EMBL/GenBank/DDBJ databases">
        <authorList>
            <person name="Gilroy R."/>
        </authorList>
    </citation>
    <scope>NUCLEOTIDE SEQUENCE</scope>
    <source>
        <strain evidence="1">CHK152-2994</strain>
    </source>
</reference>
<comment type="caution">
    <text evidence="1">The sequence shown here is derived from an EMBL/GenBank/DDBJ whole genome shotgun (WGS) entry which is preliminary data.</text>
</comment>
<evidence type="ECO:0000313" key="2">
    <source>
        <dbReference type="Proteomes" id="UP000824139"/>
    </source>
</evidence>
<protein>
    <submittedName>
        <fullName evidence="1">Uncharacterized protein</fullName>
    </submittedName>
</protein>
<organism evidence="1 2">
    <name type="scientific">Candidatus Scatenecus faecavium</name>
    <dbReference type="NCBI Taxonomy" id="2840915"/>
    <lineage>
        <taxon>Bacteria</taxon>
        <taxon>Candidatus Scatenecus</taxon>
    </lineage>
</organism>
<name>A0A9D1FVM5_9BACT</name>
<proteinExistence type="predicted"/>
<dbReference type="EMBL" id="DVJO01000089">
    <property type="protein sequence ID" value="HIS82773.1"/>
    <property type="molecule type" value="Genomic_DNA"/>
</dbReference>
<sequence>MKITSINNLYNNQIYSNKNQNPNKKYISHDAKDTFTKSQTITANKFTFTGITRRLPYKIIWSTDDLISQWKNLKYAPYYEALDDKKFYQNKLIRKENFSFLDNVTEKIKQEFVEYFKKETSFPDLKKVSENIENEFVKQVKNSAEMVSPNINIVSAGYDPTCSVGLKKAFPGSDLDKAYVVLQNNSCMNSFEVINKFKSNLWFNTDQRILSLNNEDTFPEVLTMDGITYTLKKLDKVFKTMVFSQDSKDNFKYLRMNELDPVKGGLFNTLLAKKLPFEDISKEYAKNFAYFIESVRDGKNLIKNTKYCCELESAIANSPFAQYSNVTQMGAHDKLLSTGLKKIKTKLQRRTELLNEFDKFHVDEKYDLIKEIIKSVSKDNDNPKFNKYFQNDDDIKERYDRLNRLLLE</sequence>
<reference evidence="1" key="2">
    <citation type="journal article" date="2021" name="PeerJ">
        <title>Extensive microbial diversity within the chicken gut microbiome revealed by metagenomics and culture.</title>
        <authorList>
            <person name="Gilroy R."/>
            <person name="Ravi A."/>
            <person name="Getino M."/>
            <person name="Pursley I."/>
            <person name="Horton D.L."/>
            <person name="Alikhan N.F."/>
            <person name="Baker D."/>
            <person name="Gharbi K."/>
            <person name="Hall N."/>
            <person name="Watson M."/>
            <person name="Adriaenssens E.M."/>
            <person name="Foster-Nyarko E."/>
            <person name="Jarju S."/>
            <person name="Secka A."/>
            <person name="Antonio M."/>
            <person name="Oren A."/>
            <person name="Chaudhuri R.R."/>
            <person name="La Ragione R."/>
            <person name="Hildebrand F."/>
            <person name="Pallen M.J."/>
        </authorList>
    </citation>
    <scope>NUCLEOTIDE SEQUENCE</scope>
    <source>
        <strain evidence="1">CHK152-2994</strain>
    </source>
</reference>
<evidence type="ECO:0000313" key="1">
    <source>
        <dbReference type="EMBL" id="HIS82773.1"/>
    </source>
</evidence>
<dbReference type="AlphaFoldDB" id="A0A9D1FVM5"/>
<gene>
    <name evidence="1" type="ORF">IAD41_04120</name>
</gene>